<organism evidence="2 3">
    <name type="scientific">Micromonospora musae</name>
    <dbReference type="NCBI Taxonomy" id="1894970"/>
    <lineage>
        <taxon>Bacteria</taxon>
        <taxon>Bacillati</taxon>
        <taxon>Actinomycetota</taxon>
        <taxon>Actinomycetes</taxon>
        <taxon>Micromonosporales</taxon>
        <taxon>Micromonosporaceae</taxon>
        <taxon>Micromonospora</taxon>
    </lineage>
</organism>
<gene>
    <name evidence="2" type="ORF">D7044_05955</name>
</gene>
<sequence length="203" mass="21904">MTSMTAARGIFLIVILGAITMVGAVLANWIPRPTSLRTRWVLAGLAAVVLVSALLGLVAEERQQALDRRPLADWVSDVNDRCAAAQPRAVAAVERENAAQSQQERLSAMQDLETAHSGLYKEVSGLEPPSDPDDRDEANEWLDAYGVRLDRLMSFVEKLRDLPERPGLGELPAATSLDQAAQLYVEATTTAGRVNGNLGISCP</sequence>
<reference evidence="2 3" key="1">
    <citation type="submission" date="2018-09" db="EMBL/GenBank/DDBJ databases">
        <title>Micromonospora sp. nov. MS1-9, isolated from a root of Musa sp.</title>
        <authorList>
            <person name="Kuncharoen N."/>
            <person name="Kudo T."/>
            <person name="Ohkuma M."/>
            <person name="Yuki M."/>
            <person name="Tanasupawat S."/>
        </authorList>
    </citation>
    <scope>NUCLEOTIDE SEQUENCE [LARGE SCALE GENOMIC DNA]</scope>
    <source>
        <strain evidence="2 3">MS1-9</strain>
    </source>
</reference>
<protein>
    <submittedName>
        <fullName evidence="2">Uncharacterized protein</fullName>
    </submittedName>
</protein>
<keyword evidence="1" id="KW-0812">Transmembrane</keyword>
<dbReference type="AlphaFoldDB" id="A0A3A9YAX7"/>
<dbReference type="Proteomes" id="UP000275865">
    <property type="component" value="Unassembled WGS sequence"/>
</dbReference>
<keyword evidence="1" id="KW-0472">Membrane</keyword>
<evidence type="ECO:0000313" key="3">
    <source>
        <dbReference type="Proteomes" id="UP000275865"/>
    </source>
</evidence>
<comment type="caution">
    <text evidence="2">The sequence shown here is derived from an EMBL/GenBank/DDBJ whole genome shotgun (WGS) entry which is preliminary data.</text>
</comment>
<evidence type="ECO:0000313" key="2">
    <source>
        <dbReference type="EMBL" id="RKN34399.1"/>
    </source>
</evidence>
<accession>A0A3A9YAX7</accession>
<keyword evidence="1" id="KW-1133">Transmembrane helix</keyword>
<feature type="transmembrane region" description="Helical" evidence="1">
    <location>
        <begin position="40"/>
        <end position="59"/>
    </location>
</feature>
<evidence type="ECO:0000256" key="1">
    <source>
        <dbReference type="SAM" id="Phobius"/>
    </source>
</evidence>
<name>A0A3A9YAX7_9ACTN</name>
<dbReference type="EMBL" id="RAZT01000003">
    <property type="protein sequence ID" value="RKN34399.1"/>
    <property type="molecule type" value="Genomic_DNA"/>
</dbReference>
<feature type="transmembrane region" description="Helical" evidence="1">
    <location>
        <begin position="6"/>
        <end position="28"/>
    </location>
</feature>
<proteinExistence type="predicted"/>